<evidence type="ECO:0000313" key="3">
    <source>
        <dbReference type="Proteomes" id="UP000605846"/>
    </source>
</evidence>
<protein>
    <submittedName>
        <fullName evidence="2">Uncharacterized protein</fullName>
    </submittedName>
</protein>
<proteinExistence type="predicted"/>
<name>A0A8H7EM06_9FUNG</name>
<organism evidence="2 3">
    <name type="scientific">Apophysomyces ossiformis</name>
    <dbReference type="NCBI Taxonomy" id="679940"/>
    <lineage>
        <taxon>Eukaryota</taxon>
        <taxon>Fungi</taxon>
        <taxon>Fungi incertae sedis</taxon>
        <taxon>Mucoromycota</taxon>
        <taxon>Mucoromycotina</taxon>
        <taxon>Mucoromycetes</taxon>
        <taxon>Mucorales</taxon>
        <taxon>Mucorineae</taxon>
        <taxon>Mucoraceae</taxon>
        <taxon>Apophysomyces</taxon>
    </lineage>
</organism>
<sequence length="144" mass="17004">MSKEIVTLKHKVQQLGNIVYSQEEATLQSDFVLHGLRNRLAQRSRCVLSSASFNRPPLPSNPNKEAWKEVQELKRQLQDTIERKRRAEQQLKRQQKWVEELETRLEENKDLVDEVARYEAELSITKAMFFFKEIEMKNDKGESS</sequence>
<feature type="coiled-coil region" evidence="1">
    <location>
        <begin position="63"/>
        <end position="128"/>
    </location>
</feature>
<evidence type="ECO:0000256" key="1">
    <source>
        <dbReference type="SAM" id="Coils"/>
    </source>
</evidence>
<dbReference type="Proteomes" id="UP000605846">
    <property type="component" value="Unassembled WGS sequence"/>
</dbReference>
<evidence type="ECO:0000313" key="2">
    <source>
        <dbReference type="EMBL" id="KAF7721879.1"/>
    </source>
</evidence>
<comment type="caution">
    <text evidence="2">The sequence shown here is derived from an EMBL/GenBank/DDBJ whole genome shotgun (WGS) entry which is preliminary data.</text>
</comment>
<dbReference type="EMBL" id="JABAYA010000228">
    <property type="protein sequence ID" value="KAF7721879.1"/>
    <property type="molecule type" value="Genomic_DNA"/>
</dbReference>
<dbReference type="AlphaFoldDB" id="A0A8H7EM06"/>
<reference evidence="2" key="1">
    <citation type="submission" date="2020-01" db="EMBL/GenBank/DDBJ databases">
        <title>Genome Sequencing of Three Apophysomyces-Like Fungal Strains Confirms a Novel Fungal Genus in the Mucoromycota with divergent Burkholderia-like Endosymbiotic Bacteria.</title>
        <authorList>
            <person name="Stajich J.E."/>
            <person name="Macias A.M."/>
            <person name="Carter-House D."/>
            <person name="Lovett B."/>
            <person name="Kasson L.R."/>
            <person name="Berry K."/>
            <person name="Grigoriev I."/>
            <person name="Chang Y."/>
            <person name="Spatafora J."/>
            <person name="Kasson M.T."/>
        </authorList>
    </citation>
    <scope>NUCLEOTIDE SEQUENCE</scope>
    <source>
        <strain evidence="2">NRRL A-21654</strain>
    </source>
</reference>
<gene>
    <name evidence="2" type="ORF">EC973_003975</name>
</gene>
<keyword evidence="1" id="KW-0175">Coiled coil</keyword>
<accession>A0A8H7EM06</accession>
<keyword evidence="3" id="KW-1185">Reference proteome</keyword>